<evidence type="ECO:0000256" key="2">
    <source>
        <dbReference type="ARBA" id="ARBA00011917"/>
    </source>
</evidence>
<accession>A0A9W6ZSA5</accession>
<dbReference type="PANTHER" id="PTHR43705">
    <property type="entry name" value="HYDROXYACYLGLUTATHIONE HYDROLASE"/>
    <property type="match status" value="1"/>
</dbReference>
<dbReference type="EMBL" id="BRXW01000490">
    <property type="protein sequence ID" value="GMH59562.1"/>
    <property type="molecule type" value="Genomic_DNA"/>
</dbReference>
<keyword evidence="9" id="KW-1185">Reference proteome</keyword>
<name>A0A9W6ZSA5_9STRA</name>
<evidence type="ECO:0000256" key="4">
    <source>
        <dbReference type="ARBA" id="ARBA00022801"/>
    </source>
</evidence>
<organism evidence="8 9">
    <name type="scientific">Triparma laevis f. longispina</name>
    <dbReference type="NCBI Taxonomy" id="1714387"/>
    <lineage>
        <taxon>Eukaryota</taxon>
        <taxon>Sar</taxon>
        <taxon>Stramenopiles</taxon>
        <taxon>Ochrophyta</taxon>
        <taxon>Bolidophyceae</taxon>
        <taxon>Parmales</taxon>
        <taxon>Triparmaceae</taxon>
        <taxon>Triparma</taxon>
    </lineage>
</organism>
<keyword evidence="3" id="KW-0479">Metal-binding</keyword>
<evidence type="ECO:0000256" key="3">
    <source>
        <dbReference type="ARBA" id="ARBA00022723"/>
    </source>
</evidence>
<proteinExistence type="predicted"/>
<keyword evidence="5" id="KW-0862">Zinc</keyword>
<keyword evidence="4" id="KW-0378">Hydrolase</keyword>
<evidence type="ECO:0000256" key="1">
    <source>
        <dbReference type="ARBA" id="ARBA00004963"/>
    </source>
</evidence>
<dbReference type="SMART" id="SM00849">
    <property type="entry name" value="Lactamase_B"/>
    <property type="match status" value="1"/>
</dbReference>
<dbReference type="InterPro" id="IPR001279">
    <property type="entry name" value="Metallo-B-lactamas"/>
</dbReference>
<dbReference type="EC" id="3.1.2.6" evidence="2"/>
<protein>
    <recommendedName>
        <fullName evidence="2">hydroxyacylglutathione hydrolase</fullName>
        <ecNumber evidence="2">3.1.2.6</ecNumber>
    </recommendedName>
    <alternativeName>
        <fullName evidence="6">Glyoxalase II</fullName>
    </alternativeName>
</protein>
<evidence type="ECO:0000256" key="5">
    <source>
        <dbReference type="ARBA" id="ARBA00022833"/>
    </source>
</evidence>
<dbReference type="AlphaFoldDB" id="A0A9W6ZSA5"/>
<dbReference type="Pfam" id="PF16123">
    <property type="entry name" value="HAGH_C"/>
    <property type="match status" value="1"/>
</dbReference>
<sequence length="230" mass="25376">MDASPSNCEPKADYLLSDCPEGCLEGVKDAITPSNSPTTLNIFLTHHHADHTAGLDEVLEWAASRETLDVKVRTHANCPVSTTLPSSLDIESIVTHGHTEDHKCFYAPALNTLVSGDALFSMGCGRVFTGDMDAAYEGLQNLKAQVADDALVLCSHEYTASNGAFCLSLGEEFWGKDWAAVRERVEDVTKLRAQNLPTIGTSFKQEKLWNPFLRVDRAEFERIRKLKDSF</sequence>
<dbReference type="GO" id="GO:0046872">
    <property type="term" value="F:metal ion binding"/>
    <property type="evidence" value="ECO:0007669"/>
    <property type="project" value="UniProtKB-KW"/>
</dbReference>
<evidence type="ECO:0000256" key="6">
    <source>
        <dbReference type="ARBA" id="ARBA00031044"/>
    </source>
</evidence>
<dbReference type="Proteomes" id="UP001165122">
    <property type="component" value="Unassembled WGS sequence"/>
</dbReference>
<dbReference type="SUPFAM" id="SSF56281">
    <property type="entry name" value="Metallo-hydrolase/oxidoreductase"/>
    <property type="match status" value="1"/>
</dbReference>
<evidence type="ECO:0000313" key="9">
    <source>
        <dbReference type="Proteomes" id="UP001165122"/>
    </source>
</evidence>
<dbReference type="GO" id="GO:0004416">
    <property type="term" value="F:hydroxyacylglutathione hydrolase activity"/>
    <property type="evidence" value="ECO:0007669"/>
    <property type="project" value="UniProtKB-EC"/>
</dbReference>
<comment type="pathway">
    <text evidence="1">Secondary metabolite metabolism; methylglyoxal degradation; (R)-lactate from methylglyoxal: step 2/2.</text>
</comment>
<feature type="domain" description="Metallo-beta-lactamase" evidence="7">
    <location>
        <begin position="10"/>
        <end position="156"/>
    </location>
</feature>
<dbReference type="InterPro" id="IPR036866">
    <property type="entry name" value="RibonucZ/Hydroxyglut_hydro"/>
</dbReference>
<reference evidence="9" key="1">
    <citation type="journal article" date="2023" name="Commun. Biol.">
        <title>Genome analysis of Parmales, the sister group of diatoms, reveals the evolutionary specialization of diatoms from phago-mixotrophs to photoautotrophs.</title>
        <authorList>
            <person name="Ban H."/>
            <person name="Sato S."/>
            <person name="Yoshikawa S."/>
            <person name="Yamada K."/>
            <person name="Nakamura Y."/>
            <person name="Ichinomiya M."/>
            <person name="Sato N."/>
            <person name="Blanc-Mathieu R."/>
            <person name="Endo H."/>
            <person name="Kuwata A."/>
            <person name="Ogata H."/>
        </authorList>
    </citation>
    <scope>NUCLEOTIDE SEQUENCE [LARGE SCALE GENOMIC DNA]</scope>
    <source>
        <strain evidence="9">NIES 3700</strain>
    </source>
</reference>
<dbReference type="InterPro" id="IPR032282">
    <property type="entry name" value="HAGH_C"/>
</dbReference>
<dbReference type="OrthoDB" id="515692at2759"/>
<dbReference type="InterPro" id="IPR050110">
    <property type="entry name" value="Glyoxalase_II_hydrolase"/>
</dbReference>
<comment type="caution">
    <text evidence="8">The sequence shown here is derived from an EMBL/GenBank/DDBJ whole genome shotgun (WGS) entry which is preliminary data.</text>
</comment>
<evidence type="ECO:0000259" key="7">
    <source>
        <dbReference type="SMART" id="SM00849"/>
    </source>
</evidence>
<gene>
    <name evidence="8" type="ORF">TrLO_g7113</name>
</gene>
<dbReference type="Pfam" id="PF00753">
    <property type="entry name" value="Lactamase_B"/>
    <property type="match status" value="1"/>
</dbReference>
<dbReference type="PANTHER" id="PTHR43705:SF1">
    <property type="entry name" value="HYDROXYACYLGLUTATHIONE HYDROLASE GLOB"/>
    <property type="match status" value="1"/>
</dbReference>
<evidence type="ECO:0000313" key="8">
    <source>
        <dbReference type="EMBL" id="GMH59562.1"/>
    </source>
</evidence>
<dbReference type="Gene3D" id="3.60.15.10">
    <property type="entry name" value="Ribonuclease Z/Hydroxyacylglutathione hydrolase-like"/>
    <property type="match status" value="1"/>
</dbReference>